<evidence type="ECO:0000313" key="12">
    <source>
        <dbReference type="Proteomes" id="UP000011761"/>
    </source>
</evidence>
<keyword evidence="4" id="KW-0963">Cytoplasm</keyword>
<dbReference type="InterPro" id="IPR015424">
    <property type="entry name" value="PyrdxlP-dep_Trfase"/>
</dbReference>
<keyword evidence="7" id="KW-0663">Pyridoxal phosphate</keyword>
<dbReference type="EMBL" id="KB445557">
    <property type="protein sequence ID" value="EMC95510.1"/>
    <property type="molecule type" value="Genomic_DNA"/>
</dbReference>
<evidence type="ECO:0000256" key="8">
    <source>
        <dbReference type="ARBA" id="ARBA00051993"/>
    </source>
</evidence>
<protein>
    <recommendedName>
        <fullName evidence="9">aromatic-amino-acid transaminase</fullName>
        <ecNumber evidence="9">2.6.1.57</ecNumber>
    </recommendedName>
</protein>
<dbReference type="Pfam" id="PF00155">
    <property type="entry name" value="Aminotran_1_2"/>
    <property type="match status" value="1"/>
</dbReference>
<comment type="similarity">
    <text evidence="3">Belongs to the class-I pyridoxal-phosphate-dependent aminotransferase family.</text>
</comment>
<dbReference type="OMA" id="GSAQFMR"/>
<dbReference type="InterPro" id="IPR050859">
    <property type="entry name" value="Class-I_PLP-dep_aminotransf"/>
</dbReference>
<evidence type="ECO:0000256" key="6">
    <source>
        <dbReference type="ARBA" id="ARBA00022679"/>
    </source>
</evidence>
<dbReference type="CDD" id="cd00609">
    <property type="entry name" value="AAT_like"/>
    <property type="match status" value="1"/>
</dbReference>
<dbReference type="PANTHER" id="PTHR42790">
    <property type="entry name" value="AMINOTRANSFERASE"/>
    <property type="match status" value="1"/>
</dbReference>
<reference evidence="11 12" key="1">
    <citation type="journal article" date="2012" name="PLoS Pathog.">
        <title>Diverse lifestyles and strategies of plant pathogenesis encoded in the genomes of eighteen Dothideomycetes fungi.</title>
        <authorList>
            <person name="Ohm R.A."/>
            <person name="Feau N."/>
            <person name="Henrissat B."/>
            <person name="Schoch C.L."/>
            <person name="Horwitz B.A."/>
            <person name="Barry K.W."/>
            <person name="Condon B.J."/>
            <person name="Copeland A.C."/>
            <person name="Dhillon B."/>
            <person name="Glaser F."/>
            <person name="Hesse C.N."/>
            <person name="Kosti I."/>
            <person name="LaButti K."/>
            <person name="Lindquist E.A."/>
            <person name="Lucas S."/>
            <person name="Salamov A.A."/>
            <person name="Bradshaw R.E."/>
            <person name="Ciuffetti L."/>
            <person name="Hamelin R.C."/>
            <person name="Kema G.H.J."/>
            <person name="Lawrence C."/>
            <person name="Scott J.A."/>
            <person name="Spatafora J.W."/>
            <person name="Turgeon B.G."/>
            <person name="de Wit P.J.G.M."/>
            <person name="Zhong S."/>
            <person name="Goodwin S.B."/>
            <person name="Grigoriev I.V."/>
        </authorList>
    </citation>
    <scope>NUCLEOTIDE SEQUENCE [LARGE SCALE GENOMIC DNA]</scope>
    <source>
        <strain evidence="11 12">UAMH 10762</strain>
    </source>
</reference>
<keyword evidence="12" id="KW-1185">Reference proteome</keyword>
<evidence type="ECO:0000256" key="5">
    <source>
        <dbReference type="ARBA" id="ARBA00022576"/>
    </source>
</evidence>
<evidence type="ECO:0000256" key="1">
    <source>
        <dbReference type="ARBA" id="ARBA00001933"/>
    </source>
</evidence>
<evidence type="ECO:0000256" key="9">
    <source>
        <dbReference type="ARBA" id="ARBA00067014"/>
    </source>
</evidence>
<keyword evidence="5" id="KW-0032">Aminotransferase</keyword>
<evidence type="ECO:0000259" key="10">
    <source>
        <dbReference type="Pfam" id="PF00155"/>
    </source>
</evidence>
<proteinExistence type="inferred from homology"/>
<evidence type="ECO:0000256" key="2">
    <source>
        <dbReference type="ARBA" id="ARBA00004496"/>
    </source>
</evidence>
<gene>
    <name evidence="11" type="ORF">BAUCODRAFT_578314</name>
</gene>
<dbReference type="Proteomes" id="UP000011761">
    <property type="component" value="Unassembled WGS sequence"/>
</dbReference>
<dbReference type="GO" id="GO:0019878">
    <property type="term" value="P:lysine biosynthetic process via aminoadipic acid"/>
    <property type="evidence" value="ECO:0007669"/>
    <property type="project" value="TreeGrafter"/>
</dbReference>
<dbReference type="GO" id="GO:0030170">
    <property type="term" value="F:pyridoxal phosphate binding"/>
    <property type="evidence" value="ECO:0007669"/>
    <property type="project" value="InterPro"/>
</dbReference>
<feature type="domain" description="Aminotransferase class I/classII large" evidence="10">
    <location>
        <begin position="182"/>
        <end position="556"/>
    </location>
</feature>
<dbReference type="Gene3D" id="3.40.640.10">
    <property type="entry name" value="Type I PLP-dependent aspartate aminotransferase-like (Major domain)"/>
    <property type="match status" value="1"/>
</dbReference>
<dbReference type="SUPFAM" id="SSF53383">
    <property type="entry name" value="PLP-dependent transferases"/>
    <property type="match status" value="1"/>
</dbReference>
<comment type="catalytic activity">
    <reaction evidence="8">
        <text>an aromatic L-alpha-amino acid + 2-oxoglutarate = an aromatic oxo-acid + L-glutamate</text>
        <dbReference type="Rhea" id="RHEA:17533"/>
        <dbReference type="ChEBI" id="CHEBI:16810"/>
        <dbReference type="ChEBI" id="CHEBI:29985"/>
        <dbReference type="ChEBI" id="CHEBI:73309"/>
        <dbReference type="ChEBI" id="CHEBI:84824"/>
        <dbReference type="EC" id="2.6.1.57"/>
    </reaction>
</comment>
<name>M2N9N7_BAUPA</name>
<dbReference type="GeneID" id="19115755"/>
<dbReference type="RefSeq" id="XP_007677945.1">
    <property type="nucleotide sequence ID" value="XM_007679755.1"/>
</dbReference>
<dbReference type="FunFam" id="3.40.640.10:FF:000074">
    <property type="entry name" value="Aromatic amino acid aminotransferase"/>
    <property type="match status" value="1"/>
</dbReference>
<evidence type="ECO:0000313" key="11">
    <source>
        <dbReference type="EMBL" id="EMC95510.1"/>
    </source>
</evidence>
<evidence type="ECO:0000256" key="7">
    <source>
        <dbReference type="ARBA" id="ARBA00022898"/>
    </source>
</evidence>
<dbReference type="OrthoDB" id="691673at2759"/>
<dbReference type="AlphaFoldDB" id="M2N9N7"/>
<dbReference type="GO" id="GO:0006571">
    <property type="term" value="P:tyrosine biosynthetic process"/>
    <property type="evidence" value="ECO:0007669"/>
    <property type="project" value="TreeGrafter"/>
</dbReference>
<dbReference type="PANTHER" id="PTHR42790:SF21">
    <property type="entry name" value="AROMATIC_AMINOADIPATE AMINOTRANSFERASE 1"/>
    <property type="match status" value="1"/>
</dbReference>
<dbReference type="HOGENOM" id="CLU_017584_0_5_1"/>
<dbReference type="InterPro" id="IPR004839">
    <property type="entry name" value="Aminotransferase_I/II_large"/>
</dbReference>
<organism evidence="11 12">
    <name type="scientific">Baudoinia panamericana (strain UAMH 10762)</name>
    <name type="common">Angels' share fungus</name>
    <name type="synonym">Baudoinia compniacensis (strain UAMH 10762)</name>
    <dbReference type="NCBI Taxonomy" id="717646"/>
    <lineage>
        <taxon>Eukaryota</taxon>
        <taxon>Fungi</taxon>
        <taxon>Dikarya</taxon>
        <taxon>Ascomycota</taxon>
        <taxon>Pezizomycotina</taxon>
        <taxon>Dothideomycetes</taxon>
        <taxon>Dothideomycetidae</taxon>
        <taxon>Mycosphaerellales</taxon>
        <taxon>Teratosphaeriaceae</taxon>
        <taxon>Baudoinia</taxon>
    </lineage>
</organism>
<evidence type="ECO:0000256" key="3">
    <source>
        <dbReference type="ARBA" id="ARBA00007441"/>
    </source>
</evidence>
<dbReference type="GO" id="GO:0009074">
    <property type="term" value="P:aromatic amino acid family catabolic process"/>
    <property type="evidence" value="ECO:0007669"/>
    <property type="project" value="TreeGrafter"/>
</dbReference>
<dbReference type="GO" id="GO:0008793">
    <property type="term" value="F:aromatic-amino-acid transaminase activity"/>
    <property type="evidence" value="ECO:0007669"/>
    <property type="project" value="TreeGrafter"/>
</dbReference>
<dbReference type="STRING" id="717646.M2N9N7"/>
<dbReference type="GO" id="GO:0047536">
    <property type="term" value="F:2-aminoadipate transaminase activity"/>
    <property type="evidence" value="ECO:0007669"/>
    <property type="project" value="TreeGrafter"/>
</dbReference>
<comment type="cofactor">
    <cofactor evidence="1">
        <name>pyridoxal 5'-phosphate</name>
        <dbReference type="ChEBI" id="CHEBI:597326"/>
    </cofactor>
</comment>
<keyword evidence="6" id="KW-0808">Transferase</keyword>
<dbReference type="eggNOG" id="KOG0634">
    <property type="taxonomic scope" value="Eukaryota"/>
</dbReference>
<sequence>MPRLERSEFGEKCLRPFGDIVDRFAGGDGNRDRNVMRLWVIKASVLLPETDTSAFTIPGRLTIQDVAKRRAASGKLIAGAAAVADIHAFRGITQHNHKTEAKRWEYRMTAEAKTRGGSSLKNAARYLKTPGLISLGGGLPSSEYFPVSELGIRVPDLSELDAASGWLTAGKHDMAEGKSMFDIATAFQYGQGHGAAQLLRWLVEHTEIVHDPPYADWSCTMTVGSTSAFDMALRMFAKPGDWLLSEEYTFPAMVETAAPLGVKVAAVRMDAYGMLADSLDEVLSNWDYAARDGPKPFLMYTVPTGQNPTGSTQTLQRRKEVYAVAQKHDLYILEDEPYYFLQMQPYTGPNAPDVSPPKSNDEFLRSLVPSYLSLDTDGRVMRMDSFSKIIAPGTRCGWITASEEVCERYRTHADLSTQGPSGVSQLMLFILLEEHWGHAGYLDWLVHIRLEYTARRDVILDACEKYMPKEIVSWNPPMAGMFLWLKINWHKHPTSTSKTLLEVEDELFQKVIGHGTLLMKGSWFLGEKGSADNEMFLRATYAAAPFEQIREAVGRLGEALREAFGLRALSNGA</sequence>
<dbReference type="KEGG" id="bcom:BAUCODRAFT_578314"/>
<evidence type="ECO:0000256" key="4">
    <source>
        <dbReference type="ARBA" id="ARBA00022490"/>
    </source>
</evidence>
<comment type="subcellular location">
    <subcellularLocation>
        <location evidence="2">Cytoplasm</location>
    </subcellularLocation>
</comment>
<dbReference type="InterPro" id="IPR015421">
    <property type="entry name" value="PyrdxlP-dep_Trfase_major"/>
</dbReference>
<dbReference type="EC" id="2.6.1.57" evidence="9"/>
<dbReference type="GO" id="GO:0005737">
    <property type="term" value="C:cytoplasm"/>
    <property type="evidence" value="ECO:0007669"/>
    <property type="project" value="UniProtKB-SubCell"/>
</dbReference>
<accession>M2N9N7</accession>